<evidence type="ECO:0000313" key="4">
    <source>
        <dbReference type="Proteomes" id="UP000232455"/>
    </source>
</evidence>
<dbReference type="GO" id="GO:0005524">
    <property type="term" value="F:ATP binding"/>
    <property type="evidence" value="ECO:0007669"/>
    <property type="project" value="UniProtKB-KW"/>
</dbReference>
<keyword evidence="4" id="KW-1185">Reference proteome</keyword>
<dbReference type="EMBL" id="PHHE01000001">
    <property type="protein sequence ID" value="PKA68296.1"/>
    <property type="molecule type" value="Genomic_DNA"/>
</dbReference>
<feature type="domain" description="Rad50/SbcC-type AAA" evidence="2">
    <location>
        <begin position="7"/>
        <end position="202"/>
    </location>
</feature>
<dbReference type="Proteomes" id="UP000232455">
    <property type="component" value="Unassembled WGS sequence"/>
</dbReference>
<dbReference type="InterPro" id="IPR003959">
    <property type="entry name" value="ATPase_AAA_core"/>
</dbReference>
<dbReference type="RefSeq" id="WP_095190748.1">
    <property type="nucleotide sequence ID" value="NZ_PHHE01000001.1"/>
</dbReference>
<proteinExistence type="predicted"/>
<organism evidence="3 4">
    <name type="scientific">Pseudomonas baetica</name>
    <dbReference type="NCBI Taxonomy" id="674054"/>
    <lineage>
        <taxon>Bacteria</taxon>
        <taxon>Pseudomonadati</taxon>
        <taxon>Pseudomonadota</taxon>
        <taxon>Gammaproteobacteria</taxon>
        <taxon>Pseudomonadales</taxon>
        <taxon>Pseudomonadaceae</taxon>
        <taxon>Pseudomonas</taxon>
    </lineage>
</organism>
<comment type="caution">
    <text evidence="3">The sequence shown here is derived from an EMBL/GenBank/DDBJ whole genome shotgun (WGS) entry which is preliminary data.</text>
</comment>
<keyword evidence="3" id="KW-0067">ATP-binding</keyword>
<dbReference type="Pfam" id="PF13476">
    <property type="entry name" value="AAA_23"/>
    <property type="match status" value="1"/>
</dbReference>
<evidence type="ECO:0000259" key="1">
    <source>
        <dbReference type="Pfam" id="PF13304"/>
    </source>
</evidence>
<dbReference type="Gene3D" id="3.40.50.300">
    <property type="entry name" value="P-loop containing nucleotide triphosphate hydrolases"/>
    <property type="match status" value="1"/>
</dbReference>
<dbReference type="InterPro" id="IPR038729">
    <property type="entry name" value="Rad50/SbcC_AAA"/>
</dbReference>
<gene>
    <name evidence="3" type="ORF">ATI02_1060</name>
</gene>
<feature type="domain" description="ATPase AAA-type core" evidence="1">
    <location>
        <begin position="235"/>
        <end position="359"/>
    </location>
</feature>
<dbReference type="PANTHER" id="PTHR43581:SF4">
    <property type="entry name" value="ATP_GTP PHOSPHATASE"/>
    <property type="match status" value="1"/>
</dbReference>
<sequence>MDIKSFKLSNVGRFSDLDMLFAPTKTHQSNITVLLGSNGVGKSTVLKSLNICLSWLIARIRSNSGNGKRLINEDIRMGATGAVISIGVTDQTHPRAKILNTDSENELFVWGIARRRDGLESSAHSSLTEVRLLADHYRSQLTAKDSASLPLIVYYPVERNVLEIALKTPSKIAFDQIDGYDNTFNGGADFCRFFEWFRDREDSENEDSISDRVLVEVSEKFGTDSDAWKTLASVKASSRDRQLTAVRSAITAFMPGFANLRVQRKPHLHMVIDKHGETLNVALLSQGEKSLMALVGDIARRLAMMNPSMTNPLYGDGIVLIDEVELHFPLEWQHCLIQRLGESFPNCQFVLTTHSPLVIRDGKDVLIYKLEDIHPHD</sequence>
<accession>A0ABX4PUU8</accession>
<dbReference type="Pfam" id="PF13304">
    <property type="entry name" value="AAA_21"/>
    <property type="match status" value="1"/>
</dbReference>
<evidence type="ECO:0000259" key="2">
    <source>
        <dbReference type="Pfam" id="PF13476"/>
    </source>
</evidence>
<evidence type="ECO:0000313" key="3">
    <source>
        <dbReference type="EMBL" id="PKA68296.1"/>
    </source>
</evidence>
<dbReference type="InterPro" id="IPR051396">
    <property type="entry name" value="Bact_Antivir_Def_Nuclease"/>
</dbReference>
<dbReference type="PANTHER" id="PTHR43581">
    <property type="entry name" value="ATP/GTP PHOSPHATASE"/>
    <property type="match status" value="1"/>
</dbReference>
<dbReference type="InterPro" id="IPR027417">
    <property type="entry name" value="P-loop_NTPase"/>
</dbReference>
<keyword evidence="3" id="KW-0547">Nucleotide-binding</keyword>
<name>A0ABX4PUU8_9PSED</name>
<dbReference type="SUPFAM" id="SSF52540">
    <property type="entry name" value="P-loop containing nucleoside triphosphate hydrolases"/>
    <property type="match status" value="1"/>
</dbReference>
<protein>
    <submittedName>
        <fullName evidence="3">ATP-binding protein involved in virulence</fullName>
    </submittedName>
</protein>
<reference evidence="3 4" key="1">
    <citation type="submission" date="2017-11" db="EMBL/GenBank/DDBJ databases">
        <title>Genome sequencing of a diverse group of Pseudomonas species.</title>
        <authorList>
            <person name="Loper J."/>
        </authorList>
    </citation>
    <scope>NUCLEOTIDE SEQUENCE [LARGE SCALE GENOMIC DNA]</scope>
    <source>
        <strain evidence="3 4">LMG 25716</strain>
    </source>
</reference>